<dbReference type="InterPro" id="IPR008969">
    <property type="entry name" value="CarboxyPept-like_regulatory"/>
</dbReference>
<keyword evidence="2" id="KW-1185">Reference proteome</keyword>
<dbReference type="OrthoDB" id="294438at2"/>
<feature type="non-terminal residue" evidence="1">
    <location>
        <position position="351"/>
    </location>
</feature>
<dbReference type="Gene3D" id="2.60.40.1120">
    <property type="entry name" value="Carboxypeptidase-like, regulatory domain"/>
    <property type="match status" value="1"/>
</dbReference>
<evidence type="ECO:0000313" key="1">
    <source>
        <dbReference type="EMBL" id="EMI16090.1"/>
    </source>
</evidence>
<protein>
    <recommendedName>
        <fullName evidence="3">Carboxypeptidase regulatory-like domain-containing protein</fullName>
    </recommendedName>
</protein>
<evidence type="ECO:0008006" key="3">
    <source>
        <dbReference type="Google" id="ProtNLM"/>
    </source>
</evidence>
<proteinExistence type="predicted"/>
<dbReference type="Proteomes" id="UP000011991">
    <property type="component" value="Unassembled WGS sequence"/>
</dbReference>
<dbReference type="EMBL" id="ANOG01000996">
    <property type="protein sequence ID" value="EMI16090.1"/>
    <property type="molecule type" value="Genomic_DNA"/>
</dbReference>
<organism evidence="1 2">
    <name type="scientific">Rhodopirellula maiorica SM1</name>
    <dbReference type="NCBI Taxonomy" id="1265738"/>
    <lineage>
        <taxon>Bacteria</taxon>
        <taxon>Pseudomonadati</taxon>
        <taxon>Planctomycetota</taxon>
        <taxon>Planctomycetia</taxon>
        <taxon>Pirellulales</taxon>
        <taxon>Pirellulaceae</taxon>
        <taxon>Novipirellula</taxon>
    </lineage>
</organism>
<reference evidence="1 2" key="1">
    <citation type="journal article" date="2013" name="Mar. Genomics">
        <title>Expression of sulfatases in Rhodopirellula baltica and the diversity of sulfatases in the genus Rhodopirellula.</title>
        <authorList>
            <person name="Wegner C.E."/>
            <person name="Richter-Heitmann T."/>
            <person name="Klindworth A."/>
            <person name="Klockow C."/>
            <person name="Richter M."/>
            <person name="Achstetter T."/>
            <person name="Glockner F.O."/>
            <person name="Harder J."/>
        </authorList>
    </citation>
    <scope>NUCLEOTIDE SEQUENCE [LARGE SCALE GENOMIC DNA]</scope>
    <source>
        <strain evidence="1 2">SM1</strain>
    </source>
</reference>
<dbReference type="SUPFAM" id="SSF49464">
    <property type="entry name" value="Carboxypeptidase regulatory domain-like"/>
    <property type="match status" value="1"/>
</dbReference>
<dbReference type="RefSeq" id="WP_008707563.1">
    <property type="nucleotide sequence ID" value="NZ_ANOG01000996.1"/>
</dbReference>
<sequence>MAATPIRFVIPASAGEVGLTLELFETDGDTLVNGAGDTLTETAAANGVFDATVTEALAGTYRYTVVQTGSVIQYGWIVLADTTDQHLANDIAAIFERPGGMLDGIRSVFAGITLMSSWLRIAMRGDAGSATALAEINTGGGTFDPTLHSLEAAYESREALSDSLGILGGVGLIKITVTVTGTGTGLGIAGARVSVSGTSTSETTNTNGVAILYVSDEETYSIIVLPPGMYLTPSPVEIEVDGEDVAVPISLTSPVAADQTNPNICALQCFIRDSSGTLLEDAEVSATLLRKDLAAGGSAYGATITEATTDEDGFCELKLLRPDTFPNPYSKNEDGILVGEYEIQAWKDGDL</sequence>
<name>M5R9N4_9BACT</name>
<accession>M5R9N4</accession>
<dbReference type="AlphaFoldDB" id="M5R9N4"/>
<gene>
    <name evidence="1" type="ORF">RMSM_06987</name>
</gene>
<evidence type="ECO:0000313" key="2">
    <source>
        <dbReference type="Proteomes" id="UP000011991"/>
    </source>
</evidence>
<comment type="caution">
    <text evidence="1">The sequence shown here is derived from an EMBL/GenBank/DDBJ whole genome shotgun (WGS) entry which is preliminary data.</text>
</comment>